<keyword evidence="4" id="KW-1185">Reference proteome</keyword>
<evidence type="ECO:0000256" key="1">
    <source>
        <dbReference type="PROSITE-ProRule" id="PRU00169"/>
    </source>
</evidence>
<feature type="modified residue" description="4-aspartylphosphate" evidence="1">
    <location>
        <position position="61"/>
    </location>
</feature>
<dbReference type="GO" id="GO:0000160">
    <property type="term" value="P:phosphorelay signal transduction system"/>
    <property type="evidence" value="ECO:0007669"/>
    <property type="project" value="InterPro"/>
</dbReference>
<reference evidence="3 4" key="1">
    <citation type="submission" date="2021-05" db="EMBL/GenBank/DDBJ databases">
        <title>A Polyphasic approach of four new species of the genus Ohtaekwangia: Ohtaekwangia histidinii sp. nov., Ohtaekwangia cretensis sp. nov., Ohtaekwangia indiensis sp. nov., Ohtaekwangia reichenbachii sp. nov. from diverse environment.</title>
        <authorList>
            <person name="Octaviana S."/>
        </authorList>
    </citation>
    <scope>NUCLEOTIDE SEQUENCE [LARGE SCALE GENOMIC DNA]</scope>
    <source>
        <strain evidence="3 4">PWU5</strain>
    </source>
</reference>
<dbReference type="InterPro" id="IPR011006">
    <property type="entry name" value="CheY-like_superfamily"/>
</dbReference>
<dbReference type="SMART" id="SM00448">
    <property type="entry name" value="REC"/>
    <property type="match status" value="1"/>
</dbReference>
<gene>
    <name evidence="3" type="ORF">KK062_15895</name>
</gene>
<evidence type="ECO:0000313" key="4">
    <source>
        <dbReference type="Proteomes" id="UP001319080"/>
    </source>
</evidence>
<dbReference type="InterPro" id="IPR052893">
    <property type="entry name" value="TCS_response_regulator"/>
</dbReference>
<evidence type="ECO:0000259" key="2">
    <source>
        <dbReference type="PROSITE" id="PS50110"/>
    </source>
</evidence>
<comment type="caution">
    <text evidence="3">The sequence shown here is derived from an EMBL/GenBank/DDBJ whole genome shotgun (WGS) entry which is preliminary data.</text>
</comment>
<dbReference type="Gene3D" id="3.40.50.2300">
    <property type="match status" value="1"/>
</dbReference>
<proteinExistence type="predicted"/>
<dbReference type="AlphaFoldDB" id="A0AAP2DYM3"/>
<dbReference type="RefSeq" id="WP_254085305.1">
    <property type="nucleotide sequence ID" value="NZ_JAHESE010000016.1"/>
</dbReference>
<dbReference type="Pfam" id="PF00072">
    <property type="entry name" value="Response_reg"/>
    <property type="match status" value="1"/>
</dbReference>
<dbReference type="PROSITE" id="PS50110">
    <property type="entry name" value="RESPONSE_REGULATORY"/>
    <property type="match status" value="1"/>
</dbReference>
<evidence type="ECO:0000313" key="3">
    <source>
        <dbReference type="EMBL" id="MBT1709726.1"/>
    </source>
</evidence>
<dbReference type="PANTHER" id="PTHR44520">
    <property type="entry name" value="RESPONSE REGULATOR RCP1-RELATED"/>
    <property type="match status" value="1"/>
</dbReference>
<protein>
    <submittedName>
        <fullName evidence="3">Response regulator</fullName>
    </submittedName>
</protein>
<name>A0AAP2DYM3_9BACT</name>
<sequence>MTITRVVLVEDDPDDKDMFYSFFSSRKDLELLPAMANGVELVEYLQNLRADEALPDLIILDQNMPMMNGRQTLAFLKANERFAGIVAVIYSTYADSNLIIECKKLGAGMVAVKPITEEGYQKMMDNFLQLVRR</sequence>
<dbReference type="SUPFAM" id="SSF52172">
    <property type="entry name" value="CheY-like"/>
    <property type="match status" value="1"/>
</dbReference>
<dbReference type="EMBL" id="JAHESE010000016">
    <property type="protein sequence ID" value="MBT1709726.1"/>
    <property type="molecule type" value="Genomic_DNA"/>
</dbReference>
<accession>A0AAP2DYM3</accession>
<keyword evidence="1" id="KW-0597">Phosphoprotein</keyword>
<dbReference type="InterPro" id="IPR001789">
    <property type="entry name" value="Sig_transdc_resp-reg_receiver"/>
</dbReference>
<organism evidence="3 4">
    <name type="scientific">Dawidia cretensis</name>
    <dbReference type="NCBI Taxonomy" id="2782350"/>
    <lineage>
        <taxon>Bacteria</taxon>
        <taxon>Pseudomonadati</taxon>
        <taxon>Bacteroidota</taxon>
        <taxon>Cytophagia</taxon>
        <taxon>Cytophagales</taxon>
        <taxon>Chryseotaleaceae</taxon>
        <taxon>Dawidia</taxon>
    </lineage>
</organism>
<dbReference type="PANTHER" id="PTHR44520:SF2">
    <property type="entry name" value="RESPONSE REGULATOR RCP1"/>
    <property type="match status" value="1"/>
</dbReference>
<feature type="domain" description="Response regulatory" evidence="2">
    <location>
        <begin position="5"/>
        <end position="128"/>
    </location>
</feature>
<dbReference type="Proteomes" id="UP001319080">
    <property type="component" value="Unassembled WGS sequence"/>
</dbReference>